<comment type="subcellular location">
    <subcellularLocation>
        <location evidence="6">Cell projection</location>
        <location evidence="6">Pseudopodium</location>
    </subcellularLocation>
    <subcellularLocation>
        <location evidence="1">Cytoplasm</location>
        <location evidence="1">Cytoskeleton</location>
    </subcellularLocation>
</comment>
<organism evidence="11 12">
    <name type="scientific">Caenorhabditis japonica</name>
    <dbReference type="NCBI Taxonomy" id="281687"/>
    <lineage>
        <taxon>Eukaryota</taxon>
        <taxon>Metazoa</taxon>
        <taxon>Ecdysozoa</taxon>
        <taxon>Nematoda</taxon>
        <taxon>Chromadorea</taxon>
        <taxon>Rhabditida</taxon>
        <taxon>Rhabditina</taxon>
        <taxon>Rhabditomorpha</taxon>
        <taxon>Rhabditoidea</taxon>
        <taxon>Rhabditidae</taxon>
        <taxon>Peloderinae</taxon>
        <taxon>Caenorhabditis</taxon>
    </lineage>
</organism>
<evidence type="ECO:0000259" key="9">
    <source>
        <dbReference type="Pfam" id="PF00635"/>
    </source>
</evidence>
<evidence type="ECO:0000256" key="3">
    <source>
        <dbReference type="ARBA" id="ARBA00023212"/>
    </source>
</evidence>
<keyword evidence="3" id="KW-0206">Cytoskeleton</keyword>
<dbReference type="GO" id="GO:0005856">
    <property type="term" value="C:cytoskeleton"/>
    <property type="evidence" value="ECO:0007669"/>
    <property type="project" value="UniProtKB-SubCell"/>
</dbReference>
<dbReference type="Pfam" id="PF00635">
    <property type="entry name" value="Motile_Sperm"/>
    <property type="match status" value="1"/>
</dbReference>
<feature type="region of interest" description="Disordered" evidence="7">
    <location>
        <begin position="322"/>
        <end position="348"/>
    </location>
</feature>
<dbReference type="InterPro" id="IPR008962">
    <property type="entry name" value="PapD-like_sf"/>
</dbReference>
<evidence type="ECO:0000313" key="11">
    <source>
        <dbReference type="EnsemblMetazoa" id="CJA13368b.1"/>
    </source>
</evidence>
<evidence type="ECO:0000256" key="7">
    <source>
        <dbReference type="SAM" id="MobiDB-lite"/>
    </source>
</evidence>
<reference evidence="11" key="2">
    <citation type="submission" date="2022-06" db="UniProtKB">
        <authorList>
            <consortium name="EnsemblMetazoa"/>
        </authorList>
    </citation>
    <scope>IDENTIFICATION</scope>
    <source>
        <strain evidence="11">DF5081</strain>
    </source>
</reference>
<evidence type="ECO:0000313" key="12">
    <source>
        <dbReference type="Proteomes" id="UP000005237"/>
    </source>
</evidence>
<proteinExistence type="predicted"/>
<keyword evidence="2" id="KW-0963">Cytoplasm</keyword>
<dbReference type="Gene3D" id="2.60.40.10">
    <property type="entry name" value="Immunoglobulins"/>
    <property type="match status" value="1"/>
</dbReference>
<dbReference type="PANTHER" id="PTHR22920:SF7">
    <property type="entry name" value="MSP DOMAIN-CONTAINING PROTEIN-RELATED"/>
    <property type="match status" value="1"/>
</dbReference>
<evidence type="ECO:0000259" key="10">
    <source>
        <dbReference type="Pfam" id="PF02206"/>
    </source>
</evidence>
<dbReference type="PANTHER" id="PTHR22920">
    <property type="entry name" value="MAJOR SPERM PROTEIN"/>
    <property type="match status" value="1"/>
</dbReference>
<dbReference type="InterPro" id="IPR000535">
    <property type="entry name" value="MSP_dom"/>
</dbReference>
<dbReference type="EnsemblMetazoa" id="CJA13368b.1">
    <property type="protein sequence ID" value="CJA13368b.1"/>
    <property type="gene ID" value="WBGene00132572"/>
</dbReference>
<dbReference type="Proteomes" id="UP000005237">
    <property type="component" value="Unassembled WGS sequence"/>
</dbReference>
<evidence type="ECO:0000256" key="6">
    <source>
        <dbReference type="ARBA" id="ARBA00037818"/>
    </source>
</evidence>
<protein>
    <submittedName>
        <fullName evidence="11">Uncharacterized protein</fullName>
    </submittedName>
</protein>
<reference evidence="12" key="1">
    <citation type="submission" date="2010-08" db="EMBL/GenBank/DDBJ databases">
        <authorList>
            <consortium name="Caenorhabditis japonica Sequencing Consortium"/>
            <person name="Wilson R.K."/>
        </authorList>
    </citation>
    <scope>NUCLEOTIDE SEQUENCE [LARGE SCALE GENOMIC DNA]</scope>
    <source>
        <strain evidence="12">DF5081</strain>
    </source>
</reference>
<keyword evidence="8" id="KW-0472">Membrane</keyword>
<accession>A0A8R1I2F1</accession>
<keyword evidence="8" id="KW-0812">Transmembrane</keyword>
<sequence>MINQQYVHNCKTSLGEIADALLPERGGLRVEEVEHCHFESEGERGKLIGVGSSIDHSPLREQLVVQHALRVPEAGKQTFLLMKIDYWLHWRLFPTRNPESAVSVVIVEYPALIHCNKVRQKLFPLWSEKKRLTGRHTSLHLVGRESMGYPSRQHSSVTEIVKMIADGLVTAWSPIVIEEASQVPQQTFIALTNFFPWSRLVIVGGRSLPSDMLSQLRSLGINSVLVPAVDNALLLRTNLRKVFRCRHTITVLLSKICSHMVESGACQSIGNAASDRVQRAYDDKHTYHIKVINSSARRIGYGIKTTNMKRLGVDPLRGVLDPKEAVSPSSGPTLRMEPPSSSVASGSSETVWCAEREPSNRVQSINRVKFKCQNFNFSVIVIGAVMLMPTHALILPNFEERLDLTGFETITEQTATLARLMNAIFLQNYFHLELVTMEDVIAEVFDVPSLSFFNKINERDIRDTVNDMKAFDVLTELPIDERERMFDGFLLKDTLTKISTVPDLSAYANVQINYSVLITAANKAGMDITSLMGATKDEKNRDDIGIMKGLFQTSKNSTMIMVEHLKNFHEMYENKLDVFDLARLQLEEIKSVDSSLKAFQQVVVRTFLKSLTEKLESLKLHTPILESWVNSSHRRERIIRQATFMHDLLRKSGKAFDKKILIGLPNGSQDLAELAEDFQKAWLKKLLNDGKSLNALETLLTPMKTFEKQLLSIEKVWYEPARNEYLNCIHKILKSIQGLDMLKSINISQTLPNAIKTLNQLPFKGNYVSDFVNEFDQLVKSLDENFTSLESDLKTFNAKKNDPYFFNKIDNVSSAYPLNEAEEKHLEYLNNLPYQDYLNDLNFTSDALLNFERWDKNITGGIAEILNFWKKFESFRPTFEFAFNSDVEDVANVLRAIRGMVPFTLKERSIIDGITDFLLAAKAKLSESKQLDAVLQQEMKKVDVNRMILFSNARDIASQFASYHRTLVLYQKPELLKFFNNFRSNGLQLARKIENLPPDEETAVGEAWNWLVERNETLDNLSIVNFLNGVQITEKFFSKNYSHPVGNLTSLAKVLIKLNGITIPAFQYKTMRESIGALKITSLGQSEEVSNAERSLAQLEGVYSSLAHEKYLFGGLLEDADQVFKSFFTPEEIVTSTPPEDWTTFIVISAVVACALVFIAAVIWCFVYQRKFKIADVKPQK</sequence>
<evidence type="ECO:0000256" key="1">
    <source>
        <dbReference type="ARBA" id="ARBA00004245"/>
    </source>
</evidence>
<dbReference type="GO" id="GO:0031143">
    <property type="term" value="C:pseudopodium"/>
    <property type="evidence" value="ECO:0007669"/>
    <property type="project" value="UniProtKB-SubCell"/>
</dbReference>
<evidence type="ECO:0000256" key="4">
    <source>
        <dbReference type="ARBA" id="ARBA00023273"/>
    </source>
</evidence>
<evidence type="ECO:0000256" key="8">
    <source>
        <dbReference type="SAM" id="Phobius"/>
    </source>
</evidence>
<keyword evidence="4" id="KW-0966">Cell projection</keyword>
<keyword evidence="12" id="KW-1185">Reference proteome</keyword>
<feature type="domain" description="Domain of unknown function WSN" evidence="10">
    <location>
        <begin position="407"/>
        <end position="469"/>
    </location>
</feature>
<name>A0A8R1I2F1_CAEJA</name>
<feature type="domain" description="MSP" evidence="9">
    <location>
        <begin position="281"/>
        <end position="326"/>
    </location>
</feature>
<dbReference type="AlphaFoldDB" id="A0A8R1I2F1"/>
<dbReference type="InterPro" id="IPR013783">
    <property type="entry name" value="Ig-like_fold"/>
</dbReference>
<comment type="function">
    <text evidence="5">Central component in molecular interactions underlying sperm crawling. Forms an extensive filament system that extends from sperm villipoda, along the leading edge of the pseudopod.</text>
</comment>
<dbReference type="SUPFAM" id="SSF49354">
    <property type="entry name" value="PapD-like"/>
    <property type="match status" value="1"/>
</dbReference>
<dbReference type="Pfam" id="PF02206">
    <property type="entry name" value="WSN"/>
    <property type="match status" value="1"/>
</dbReference>
<feature type="transmembrane region" description="Helical" evidence="8">
    <location>
        <begin position="1142"/>
        <end position="1168"/>
    </location>
</feature>
<dbReference type="InterPro" id="IPR051155">
    <property type="entry name" value="Nematode_MSP"/>
</dbReference>
<evidence type="ECO:0000256" key="2">
    <source>
        <dbReference type="ARBA" id="ARBA00022490"/>
    </source>
</evidence>
<dbReference type="InterPro" id="IPR003125">
    <property type="entry name" value="WSN"/>
</dbReference>
<keyword evidence="8" id="KW-1133">Transmembrane helix</keyword>
<evidence type="ECO:0000256" key="5">
    <source>
        <dbReference type="ARBA" id="ARBA00037744"/>
    </source>
</evidence>
<feature type="transmembrane region" description="Helical" evidence="8">
    <location>
        <begin position="375"/>
        <end position="395"/>
    </location>
</feature>